<evidence type="ECO:0000313" key="9">
    <source>
        <dbReference type="EMBL" id="KAF7132097.1"/>
    </source>
</evidence>
<keyword evidence="5" id="KW-0560">Oxidoreductase</keyword>
<dbReference type="Gene3D" id="1.10.630.10">
    <property type="entry name" value="Cytochrome P450"/>
    <property type="match status" value="1"/>
</dbReference>
<dbReference type="Pfam" id="PF00067">
    <property type="entry name" value="p450"/>
    <property type="match status" value="1"/>
</dbReference>
<evidence type="ECO:0000256" key="6">
    <source>
        <dbReference type="ARBA" id="ARBA00023004"/>
    </source>
</evidence>
<gene>
    <name evidence="9" type="ORF">RHSIM_Rhsim09G0024300</name>
</gene>
<evidence type="ECO:0000256" key="2">
    <source>
        <dbReference type="ARBA" id="ARBA00010617"/>
    </source>
</evidence>
<comment type="cofactor">
    <cofactor evidence="1">
        <name>heme</name>
        <dbReference type="ChEBI" id="CHEBI:30413"/>
    </cofactor>
</comment>
<reference evidence="9" key="1">
    <citation type="submission" date="2019-11" db="EMBL/GenBank/DDBJ databases">
        <authorList>
            <person name="Liu Y."/>
            <person name="Hou J."/>
            <person name="Li T.-Q."/>
            <person name="Guan C.-H."/>
            <person name="Wu X."/>
            <person name="Wu H.-Z."/>
            <person name="Ling F."/>
            <person name="Zhang R."/>
            <person name="Shi X.-G."/>
            <person name="Ren J.-P."/>
            <person name="Chen E.-F."/>
            <person name="Sun J.-M."/>
        </authorList>
    </citation>
    <scope>NUCLEOTIDE SEQUENCE</scope>
    <source>
        <strain evidence="9">Adult_tree_wgs_1</strain>
        <tissue evidence="9">Leaves</tissue>
    </source>
</reference>
<dbReference type="EMBL" id="WJXA01000009">
    <property type="protein sequence ID" value="KAF7132097.1"/>
    <property type="molecule type" value="Genomic_DNA"/>
</dbReference>
<keyword evidence="6" id="KW-0408">Iron</keyword>
<dbReference type="InterPro" id="IPR002401">
    <property type="entry name" value="Cyt_P450_E_grp-I"/>
</dbReference>
<dbReference type="AlphaFoldDB" id="A0A834GEF9"/>
<evidence type="ECO:0000256" key="5">
    <source>
        <dbReference type="ARBA" id="ARBA00023002"/>
    </source>
</evidence>
<evidence type="ECO:0000256" key="8">
    <source>
        <dbReference type="SAM" id="Phobius"/>
    </source>
</evidence>
<keyword evidence="7" id="KW-0503">Monooxygenase</keyword>
<evidence type="ECO:0000256" key="1">
    <source>
        <dbReference type="ARBA" id="ARBA00001971"/>
    </source>
</evidence>
<sequence length="364" mass="41062">MDAPTCVVQALTWLALIAFFLYLTTTLGHRRLRRHEQKYPPGPKPWPIIGNLNLVGSIPHQSFHYLSQKYGEIMQLKFGSFPIVVISSPEMAKEILQTHDQTFASRPALAAGKYTSYNYSDMAWAPNGPHWRLARRLYLNELFSTKRIDSNEYIRVEERRALMSRLYALSGRETVIREELTRFTLTNVSRMALGEKYFSESESDRSSSRVKLEELKEMVDEWFLLGGVFNIGDWIPWLSFLDLQGYVKRMKALHKKFDRFLDHVIADHKAKREANKDNFVAKDMVDVVLQLADDPNLEVKLNSDGVKGLLQIHALSSFVASALATPATQSSPSGSCDVVSSLASSDLVCGGSEAAVLFPSPVGW</sequence>
<keyword evidence="8" id="KW-0812">Transmembrane</keyword>
<name>A0A834GEF9_RHOSS</name>
<keyword evidence="10" id="KW-1185">Reference proteome</keyword>
<protein>
    <recommendedName>
        <fullName evidence="11">Flavonoid 3'-monooxygenase</fullName>
    </recommendedName>
</protein>
<dbReference type="OrthoDB" id="2789670at2759"/>
<organism evidence="9 10">
    <name type="scientific">Rhododendron simsii</name>
    <name type="common">Sims's rhododendron</name>
    <dbReference type="NCBI Taxonomy" id="118357"/>
    <lineage>
        <taxon>Eukaryota</taxon>
        <taxon>Viridiplantae</taxon>
        <taxon>Streptophyta</taxon>
        <taxon>Embryophyta</taxon>
        <taxon>Tracheophyta</taxon>
        <taxon>Spermatophyta</taxon>
        <taxon>Magnoliopsida</taxon>
        <taxon>eudicotyledons</taxon>
        <taxon>Gunneridae</taxon>
        <taxon>Pentapetalae</taxon>
        <taxon>asterids</taxon>
        <taxon>Ericales</taxon>
        <taxon>Ericaceae</taxon>
        <taxon>Ericoideae</taxon>
        <taxon>Rhodoreae</taxon>
        <taxon>Rhododendron</taxon>
    </lineage>
</organism>
<keyword evidence="3" id="KW-0349">Heme</keyword>
<feature type="transmembrane region" description="Helical" evidence="8">
    <location>
        <begin position="6"/>
        <end position="24"/>
    </location>
</feature>
<keyword evidence="8" id="KW-1133">Transmembrane helix</keyword>
<dbReference type="InterPro" id="IPR001128">
    <property type="entry name" value="Cyt_P450"/>
</dbReference>
<evidence type="ECO:0000256" key="4">
    <source>
        <dbReference type="ARBA" id="ARBA00022723"/>
    </source>
</evidence>
<comment type="caution">
    <text evidence="9">The sequence shown here is derived from an EMBL/GenBank/DDBJ whole genome shotgun (WGS) entry which is preliminary data.</text>
</comment>
<dbReference type="PANTHER" id="PTHR47944:SF5">
    <property type="entry name" value="CYTOCHROME P450 71A1-LIKE"/>
    <property type="match status" value="1"/>
</dbReference>
<dbReference type="SUPFAM" id="SSF48264">
    <property type="entry name" value="Cytochrome P450"/>
    <property type="match status" value="1"/>
</dbReference>
<keyword evidence="4" id="KW-0479">Metal-binding</keyword>
<dbReference type="GO" id="GO:0016705">
    <property type="term" value="F:oxidoreductase activity, acting on paired donors, with incorporation or reduction of molecular oxygen"/>
    <property type="evidence" value="ECO:0007669"/>
    <property type="project" value="InterPro"/>
</dbReference>
<evidence type="ECO:0000256" key="3">
    <source>
        <dbReference type="ARBA" id="ARBA00022617"/>
    </source>
</evidence>
<evidence type="ECO:0000256" key="7">
    <source>
        <dbReference type="ARBA" id="ARBA00023033"/>
    </source>
</evidence>
<dbReference type="PRINTS" id="PR00463">
    <property type="entry name" value="EP450I"/>
</dbReference>
<evidence type="ECO:0000313" key="10">
    <source>
        <dbReference type="Proteomes" id="UP000626092"/>
    </source>
</evidence>
<dbReference type="Proteomes" id="UP000626092">
    <property type="component" value="Unassembled WGS sequence"/>
</dbReference>
<dbReference type="GO" id="GO:0020037">
    <property type="term" value="F:heme binding"/>
    <property type="evidence" value="ECO:0007669"/>
    <property type="project" value="InterPro"/>
</dbReference>
<comment type="similarity">
    <text evidence="2">Belongs to the cytochrome P450 family.</text>
</comment>
<evidence type="ECO:0008006" key="11">
    <source>
        <dbReference type="Google" id="ProtNLM"/>
    </source>
</evidence>
<dbReference type="PANTHER" id="PTHR47944">
    <property type="entry name" value="CYTOCHROME P450 98A9"/>
    <property type="match status" value="1"/>
</dbReference>
<proteinExistence type="inferred from homology"/>
<accession>A0A834GEF9</accession>
<dbReference type="InterPro" id="IPR036396">
    <property type="entry name" value="Cyt_P450_sf"/>
</dbReference>
<dbReference type="GO" id="GO:0004497">
    <property type="term" value="F:monooxygenase activity"/>
    <property type="evidence" value="ECO:0007669"/>
    <property type="project" value="UniProtKB-KW"/>
</dbReference>
<dbReference type="GO" id="GO:0005506">
    <property type="term" value="F:iron ion binding"/>
    <property type="evidence" value="ECO:0007669"/>
    <property type="project" value="InterPro"/>
</dbReference>
<keyword evidence="8" id="KW-0472">Membrane</keyword>